<evidence type="ECO:0000313" key="2">
    <source>
        <dbReference type="Proteomes" id="UP000708208"/>
    </source>
</evidence>
<dbReference type="Proteomes" id="UP000708208">
    <property type="component" value="Unassembled WGS sequence"/>
</dbReference>
<organism evidence="1 2">
    <name type="scientific">Allacma fusca</name>
    <dbReference type="NCBI Taxonomy" id="39272"/>
    <lineage>
        <taxon>Eukaryota</taxon>
        <taxon>Metazoa</taxon>
        <taxon>Ecdysozoa</taxon>
        <taxon>Arthropoda</taxon>
        <taxon>Hexapoda</taxon>
        <taxon>Collembola</taxon>
        <taxon>Symphypleona</taxon>
        <taxon>Sminthuridae</taxon>
        <taxon>Allacma</taxon>
    </lineage>
</organism>
<evidence type="ECO:0000313" key="1">
    <source>
        <dbReference type="EMBL" id="CAG7826904.1"/>
    </source>
</evidence>
<sequence>MAGFIVKDVAARRELKIESSKIFRSFKSTNIVAGPGLKRKSKSSYLREKARSSAFYARIFQQSKLQKQVAALQPRVTVTPCDPTVSSNSTGFVRVNGTNISDLVQPIQ</sequence>
<protein>
    <submittedName>
        <fullName evidence="1">Uncharacterized protein</fullName>
    </submittedName>
</protein>
<accession>A0A8J2PKP1</accession>
<gene>
    <name evidence="1" type="ORF">AFUS01_LOCUS36933</name>
</gene>
<proteinExistence type="predicted"/>
<dbReference type="AlphaFoldDB" id="A0A8J2PKP1"/>
<keyword evidence="2" id="KW-1185">Reference proteome</keyword>
<dbReference type="EMBL" id="CAJVCH010541548">
    <property type="protein sequence ID" value="CAG7826904.1"/>
    <property type="molecule type" value="Genomic_DNA"/>
</dbReference>
<name>A0A8J2PKP1_9HEXA</name>
<comment type="caution">
    <text evidence="1">The sequence shown here is derived from an EMBL/GenBank/DDBJ whole genome shotgun (WGS) entry which is preliminary data.</text>
</comment>
<reference evidence="1" key="1">
    <citation type="submission" date="2021-06" db="EMBL/GenBank/DDBJ databases">
        <authorList>
            <person name="Hodson N. C."/>
            <person name="Mongue J. A."/>
            <person name="Jaron S. K."/>
        </authorList>
    </citation>
    <scope>NUCLEOTIDE SEQUENCE</scope>
</reference>